<organism evidence="1 2">
    <name type="scientific">Vibrio campbellii</name>
    <dbReference type="NCBI Taxonomy" id="680"/>
    <lineage>
        <taxon>Bacteria</taxon>
        <taxon>Pseudomonadati</taxon>
        <taxon>Pseudomonadota</taxon>
        <taxon>Gammaproteobacteria</taxon>
        <taxon>Vibrionales</taxon>
        <taxon>Vibrionaceae</taxon>
        <taxon>Vibrio</taxon>
    </lineage>
</organism>
<sequence>FTHVKKFIMNRKMLSLLSVFSLLMSANAMSAEEGNLSYDENTDSWGYPFVTVANSTQFHVSGRVEFAVCLQSSYVANAGQQWTDDERGLCLVTKVTATVATADGNVTAKPYTSTGTSFSNFAVIYRDGNYEVTRIIN</sequence>
<dbReference type="Proteomes" id="UP001354073">
    <property type="component" value="Unassembled WGS sequence"/>
</dbReference>
<name>A0ACC7RM82_9VIBR</name>
<accession>A0ACC7RM82</accession>
<reference evidence="1" key="1">
    <citation type="submission" date="2024-11" db="EMBL/GenBank/DDBJ databases">
        <title>Identification of new Vibrio campbellii strains harboring the pVA1 plasmid isolated from Penaeus vannamei postlarvae affected by outbreaks of acute hepatopancreatic necrosis disease (AHPND) in Mexico.</title>
        <authorList>
            <person name="Gomez-Gil B."/>
            <person name="Enciso-Ibarra J."/>
        </authorList>
    </citation>
    <scope>NUCLEOTIDE SEQUENCE</scope>
    <source>
        <strain evidence="1">M270204</strain>
    </source>
</reference>
<feature type="non-terminal residue" evidence="1">
    <location>
        <position position="1"/>
    </location>
</feature>
<comment type="caution">
    <text evidence="1">The sequence shown here is derived from an EMBL/GenBank/DDBJ whole genome shotgun (WGS) entry which is preliminary data.</text>
</comment>
<dbReference type="EMBL" id="JAVHXJ020000293">
    <property type="protein sequence ID" value="MGI1901023.1"/>
    <property type="molecule type" value="Genomic_DNA"/>
</dbReference>
<proteinExistence type="predicted"/>
<protein>
    <submittedName>
        <fullName evidence="1">Uncharacterized protein</fullName>
    </submittedName>
</protein>
<evidence type="ECO:0000313" key="1">
    <source>
        <dbReference type="EMBL" id="MGI1901023.1"/>
    </source>
</evidence>
<gene>
    <name evidence="1" type="ORF">REH74_026225</name>
</gene>
<evidence type="ECO:0000313" key="2">
    <source>
        <dbReference type="Proteomes" id="UP001354073"/>
    </source>
</evidence>